<name>A0A6J4L1A7_9ACTN</name>
<feature type="non-terminal residue" evidence="2">
    <location>
        <position position="93"/>
    </location>
</feature>
<feature type="region of interest" description="Disordered" evidence="1">
    <location>
        <begin position="1"/>
        <end position="93"/>
    </location>
</feature>
<sequence>DHRDRHDQCCRGPDPGGGAAHRRPRGGERGLLGGRGGRPRRPRPRPTARAAARRHRRSAQQGRRRPRHRDPDRLPGLQQARPRGHLLVGHGAV</sequence>
<feature type="compositionally biased region" description="Basic residues" evidence="1">
    <location>
        <begin position="37"/>
        <end position="68"/>
    </location>
</feature>
<dbReference type="AlphaFoldDB" id="A0A6J4L1A7"/>
<reference evidence="2" key="1">
    <citation type="submission" date="2020-02" db="EMBL/GenBank/DDBJ databases">
        <authorList>
            <person name="Meier V. D."/>
        </authorList>
    </citation>
    <scope>NUCLEOTIDE SEQUENCE</scope>
    <source>
        <strain evidence="2">AVDCRST_MAG16</strain>
    </source>
</reference>
<evidence type="ECO:0000256" key="1">
    <source>
        <dbReference type="SAM" id="MobiDB-lite"/>
    </source>
</evidence>
<protein>
    <submittedName>
        <fullName evidence="2">Transcriptional regulator, AsnC family</fullName>
    </submittedName>
</protein>
<accession>A0A6J4L1A7</accession>
<proteinExistence type="predicted"/>
<organism evidence="2">
    <name type="scientific">uncultured Frankineae bacterium</name>
    <dbReference type="NCBI Taxonomy" id="437475"/>
    <lineage>
        <taxon>Bacteria</taxon>
        <taxon>Bacillati</taxon>
        <taxon>Actinomycetota</taxon>
        <taxon>Actinomycetes</taxon>
        <taxon>Frankiales</taxon>
        <taxon>environmental samples</taxon>
    </lineage>
</organism>
<dbReference type="EMBL" id="CADCUE010000055">
    <property type="protein sequence ID" value="CAA9319462.1"/>
    <property type="molecule type" value="Genomic_DNA"/>
</dbReference>
<gene>
    <name evidence="2" type="ORF">AVDCRST_MAG16-706</name>
</gene>
<feature type="non-terminal residue" evidence="2">
    <location>
        <position position="1"/>
    </location>
</feature>
<evidence type="ECO:0000313" key="2">
    <source>
        <dbReference type="EMBL" id="CAA9319462.1"/>
    </source>
</evidence>